<dbReference type="OrthoDB" id="9808428at2"/>
<evidence type="ECO:0000313" key="3">
    <source>
        <dbReference type="Proteomes" id="UP000184301"/>
    </source>
</evidence>
<dbReference type="SUPFAM" id="SSF52980">
    <property type="entry name" value="Restriction endonuclease-like"/>
    <property type="match status" value="1"/>
</dbReference>
<keyword evidence="3" id="KW-1185">Reference proteome</keyword>
<dbReference type="InterPro" id="IPR008538">
    <property type="entry name" value="Uma2"/>
</dbReference>
<dbReference type="CDD" id="cd06260">
    <property type="entry name" value="DUF820-like"/>
    <property type="match status" value="1"/>
</dbReference>
<evidence type="ECO:0000313" key="2">
    <source>
        <dbReference type="EMBL" id="SHJ59238.1"/>
    </source>
</evidence>
<organism evidence="2 3">
    <name type="scientific">Hespellia stercorisuis DSM 15480</name>
    <dbReference type="NCBI Taxonomy" id="1121950"/>
    <lineage>
        <taxon>Bacteria</taxon>
        <taxon>Bacillati</taxon>
        <taxon>Bacillota</taxon>
        <taxon>Clostridia</taxon>
        <taxon>Lachnospirales</taxon>
        <taxon>Lachnospiraceae</taxon>
        <taxon>Hespellia</taxon>
    </lineage>
</organism>
<dbReference type="PANTHER" id="PTHR34107">
    <property type="entry name" value="SLL0198 PROTEIN-RELATED"/>
    <property type="match status" value="1"/>
</dbReference>
<keyword evidence="2" id="KW-0255">Endonuclease</keyword>
<name>A0A1M6KJU9_9FIRM</name>
<accession>A0A1M6KJU9</accession>
<reference evidence="2 3" key="1">
    <citation type="submission" date="2016-11" db="EMBL/GenBank/DDBJ databases">
        <authorList>
            <person name="Jaros S."/>
            <person name="Januszkiewicz K."/>
            <person name="Wedrychowicz H."/>
        </authorList>
    </citation>
    <scope>NUCLEOTIDE SEQUENCE [LARGE SCALE GENOMIC DNA]</scope>
    <source>
        <strain evidence="2 3">DSM 15480</strain>
    </source>
</reference>
<sequence length="109" mass="12414">MFLKKESGKCKAIITPFAVYLNENDNYVEPDMMVVCDKDKLDENGCHGAPDLIIEVVSPGSVRMDYSIKLFKYRSFGVREYWIVDPAKNRITVHDLEHEETLALGSVIC</sequence>
<dbReference type="AlphaFoldDB" id="A0A1M6KJU9"/>
<protein>
    <submittedName>
        <fullName evidence="2">Putative restriction endonuclease</fullName>
    </submittedName>
</protein>
<proteinExistence type="predicted"/>
<dbReference type="PANTHER" id="PTHR34107:SF4">
    <property type="entry name" value="SLL1222 PROTEIN"/>
    <property type="match status" value="1"/>
</dbReference>
<gene>
    <name evidence="2" type="ORF">SAMN02745243_00929</name>
</gene>
<dbReference type="RefSeq" id="WP_084533914.1">
    <property type="nucleotide sequence ID" value="NZ_FQZY01000012.1"/>
</dbReference>
<keyword evidence="2" id="KW-0378">Hydrolase</keyword>
<dbReference type="EMBL" id="FQZY01000012">
    <property type="protein sequence ID" value="SHJ59238.1"/>
    <property type="molecule type" value="Genomic_DNA"/>
</dbReference>
<dbReference type="Gene3D" id="3.90.1570.10">
    <property type="entry name" value="tt1808, chain A"/>
    <property type="match status" value="1"/>
</dbReference>
<dbReference type="GO" id="GO:0004519">
    <property type="term" value="F:endonuclease activity"/>
    <property type="evidence" value="ECO:0007669"/>
    <property type="project" value="UniProtKB-KW"/>
</dbReference>
<dbReference type="Pfam" id="PF05685">
    <property type="entry name" value="Uma2"/>
    <property type="match status" value="1"/>
</dbReference>
<evidence type="ECO:0000259" key="1">
    <source>
        <dbReference type="Pfam" id="PF05685"/>
    </source>
</evidence>
<dbReference type="InterPro" id="IPR012296">
    <property type="entry name" value="Nuclease_put_TT1808"/>
</dbReference>
<keyword evidence="2" id="KW-0540">Nuclease</keyword>
<feature type="domain" description="Putative restriction endonuclease" evidence="1">
    <location>
        <begin position="7"/>
        <end position="99"/>
    </location>
</feature>
<dbReference type="Proteomes" id="UP000184301">
    <property type="component" value="Unassembled WGS sequence"/>
</dbReference>
<dbReference type="InterPro" id="IPR011335">
    <property type="entry name" value="Restrct_endonuc-II-like"/>
</dbReference>